<dbReference type="EMBL" id="VMNW02000132">
    <property type="protein sequence ID" value="KAA9149776.1"/>
    <property type="molecule type" value="Genomic_DNA"/>
</dbReference>
<dbReference type="GO" id="GO:0005886">
    <property type="term" value="C:plasma membrane"/>
    <property type="evidence" value="ECO:0007669"/>
    <property type="project" value="UniProtKB-SubCell"/>
</dbReference>
<dbReference type="AlphaFoldDB" id="A0A5N0UND5"/>
<keyword evidence="3" id="KW-1003">Cell membrane</keyword>
<accession>A0A5N0UND5</accession>
<dbReference type="InterPro" id="IPR051907">
    <property type="entry name" value="DoxX-like_oxidoreductase"/>
</dbReference>
<feature type="transmembrane region" description="Helical" evidence="7">
    <location>
        <begin position="126"/>
        <end position="148"/>
    </location>
</feature>
<keyword evidence="4 7" id="KW-0812">Transmembrane</keyword>
<evidence type="ECO:0000313" key="9">
    <source>
        <dbReference type="Proteomes" id="UP000319769"/>
    </source>
</evidence>
<gene>
    <name evidence="8" type="ORF">FPZ12_042540</name>
</gene>
<sequence length="222" mass="23789">MAYSPRVTTHSDEYGRHNLFEDSGFHEPVDANTDYDSSLSEPEDRLAYEEDRPASVWHGGLDFGLLILRVVLGGVVGAHGLQKVFGLFGGPGMAEFTRILGDQGYVHQTTILSWVGGITEIAAGGLLILGLFTPAAAAALLAVIANAVYLQYLDHPGFFLDNGAGYEFHAVLGGIALALLFTGPGRISVDVNTPWRRRPVPFAFVGFVLAAGVTVALIMLFR</sequence>
<keyword evidence="6 7" id="KW-0472">Membrane</keyword>
<evidence type="ECO:0000256" key="1">
    <source>
        <dbReference type="ARBA" id="ARBA00004651"/>
    </source>
</evidence>
<comment type="subcellular location">
    <subcellularLocation>
        <location evidence="1">Cell membrane</location>
        <topology evidence="1">Multi-pass membrane protein</topology>
    </subcellularLocation>
</comment>
<proteinExistence type="inferred from homology"/>
<feature type="transmembrane region" description="Helical" evidence="7">
    <location>
        <begin position="201"/>
        <end position="221"/>
    </location>
</feature>
<dbReference type="PANTHER" id="PTHR33452:SF1">
    <property type="entry name" value="INNER MEMBRANE PROTEIN YPHA-RELATED"/>
    <property type="match status" value="1"/>
</dbReference>
<name>A0A5N0UND5_9PSEU</name>
<feature type="transmembrane region" description="Helical" evidence="7">
    <location>
        <begin position="168"/>
        <end position="189"/>
    </location>
</feature>
<evidence type="ECO:0000256" key="3">
    <source>
        <dbReference type="ARBA" id="ARBA00022475"/>
    </source>
</evidence>
<evidence type="ECO:0000256" key="2">
    <source>
        <dbReference type="ARBA" id="ARBA00006679"/>
    </source>
</evidence>
<dbReference type="Proteomes" id="UP000319769">
    <property type="component" value="Unassembled WGS sequence"/>
</dbReference>
<dbReference type="PANTHER" id="PTHR33452">
    <property type="entry name" value="OXIDOREDUCTASE CATD-RELATED"/>
    <property type="match status" value="1"/>
</dbReference>
<reference evidence="8" key="1">
    <citation type="submission" date="2019-09" db="EMBL/GenBank/DDBJ databases">
        <authorList>
            <person name="Teo W.F.A."/>
            <person name="Duangmal K."/>
        </authorList>
    </citation>
    <scope>NUCLEOTIDE SEQUENCE [LARGE SCALE GENOMIC DNA]</scope>
    <source>
        <strain evidence="8">K81G1</strain>
    </source>
</reference>
<protein>
    <submittedName>
        <fullName evidence="8">DoxX family protein</fullName>
    </submittedName>
</protein>
<evidence type="ECO:0000256" key="5">
    <source>
        <dbReference type="ARBA" id="ARBA00022989"/>
    </source>
</evidence>
<dbReference type="Pfam" id="PF07681">
    <property type="entry name" value="DoxX"/>
    <property type="match status" value="1"/>
</dbReference>
<keyword evidence="9" id="KW-1185">Reference proteome</keyword>
<evidence type="ECO:0000313" key="8">
    <source>
        <dbReference type="EMBL" id="KAA9149776.1"/>
    </source>
</evidence>
<evidence type="ECO:0000256" key="4">
    <source>
        <dbReference type="ARBA" id="ARBA00022692"/>
    </source>
</evidence>
<dbReference type="InterPro" id="IPR032808">
    <property type="entry name" value="DoxX"/>
</dbReference>
<comment type="caution">
    <text evidence="8">The sequence shown here is derived from an EMBL/GenBank/DDBJ whole genome shotgun (WGS) entry which is preliminary data.</text>
</comment>
<evidence type="ECO:0000256" key="7">
    <source>
        <dbReference type="SAM" id="Phobius"/>
    </source>
</evidence>
<dbReference type="OrthoDB" id="346004at2"/>
<evidence type="ECO:0000256" key="6">
    <source>
        <dbReference type="ARBA" id="ARBA00023136"/>
    </source>
</evidence>
<organism evidence="8 9">
    <name type="scientific">Amycolatopsis acidicola</name>
    <dbReference type="NCBI Taxonomy" id="2596893"/>
    <lineage>
        <taxon>Bacteria</taxon>
        <taxon>Bacillati</taxon>
        <taxon>Actinomycetota</taxon>
        <taxon>Actinomycetes</taxon>
        <taxon>Pseudonocardiales</taxon>
        <taxon>Pseudonocardiaceae</taxon>
        <taxon>Amycolatopsis</taxon>
    </lineage>
</organism>
<comment type="similarity">
    <text evidence="2">Belongs to the DoxX family.</text>
</comment>
<keyword evidence="5 7" id="KW-1133">Transmembrane helix</keyword>